<sequence>MSSMLFLLLLNILTTLVYPQSQGDSITVHLPFGSVKGYSNGDSWQFYRIPFAAPPIGNLRWAPPSNFTAWSGDTLDAKYPPPACIQKCLLAPNFCAANMSEDCLYINIFIPLSWRPESKKDYNILLYIHGGSFTKGTSGCLIFDSRYFSKFAESVIVTFNYRLGALGFLRHPQYEIYGNMGFRDQIMAMQWVKDYISYFGGKGKTTLFGESAGAISVAAHLQSPSSHGLFDNIIIESDPWTVPLRNTIDATYLGKQFMNELGCSDKSCLYTKSSSEILLAQKFMPKSITPNLLLTLLPWSPIIDDIYLTKQPYRYIMDIADGNILPPAIIGGTTDEGYLFIKREETASPIKGQAFYYEKLLETFPLTYLYVIGVYNSVYGQPTDYIDRLSLIMGDYLFLCPTRHLVATISKGRQKDIWSYLWHRGETYNATNDACYKRPCHESELPYVFGSVSLWGQKFTPNDLNLSKQIQTYWKNMANKGNPNTLPIETEQFPVWPRYETEDLAQMLFNDPIGRVAYAYRETTCNFLDTIGYDQ</sequence>
<gene>
    <name evidence="6" type="ORF">LOD99_6636</name>
</gene>
<feature type="domain" description="Carboxylesterase type B" evidence="5">
    <location>
        <begin position="26"/>
        <end position="527"/>
    </location>
</feature>
<evidence type="ECO:0000256" key="2">
    <source>
        <dbReference type="ARBA" id="ARBA00022801"/>
    </source>
</evidence>
<keyword evidence="2" id="KW-0378">Hydrolase</keyword>
<organism evidence="6 7">
    <name type="scientific">Oopsacas minuta</name>
    <dbReference type="NCBI Taxonomy" id="111878"/>
    <lineage>
        <taxon>Eukaryota</taxon>
        <taxon>Metazoa</taxon>
        <taxon>Porifera</taxon>
        <taxon>Hexactinellida</taxon>
        <taxon>Hexasterophora</taxon>
        <taxon>Lyssacinosida</taxon>
        <taxon>Leucopsacidae</taxon>
        <taxon>Oopsacas</taxon>
    </lineage>
</organism>
<reference evidence="6 7" key="1">
    <citation type="journal article" date="2023" name="BMC Biol.">
        <title>The compact genome of the sponge Oopsacas minuta (Hexactinellida) is lacking key metazoan core genes.</title>
        <authorList>
            <person name="Santini S."/>
            <person name="Schenkelaars Q."/>
            <person name="Jourda C."/>
            <person name="Duchesne M."/>
            <person name="Belahbib H."/>
            <person name="Rocher C."/>
            <person name="Selva M."/>
            <person name="Riesgo A."/>
            <person name="Vervoort M."/>
            <person name="Leys S.P."/>
            <person name="Kodjabachian L."/>
            <person name="Le Bivic A."/>
            <person name="Borchiellini C."/>
            <person name="Claverie J.M."/>
            <person name="Renard E."/>
        </authorList>
    </citation>
    <scope>NUCLEOTIDE SEQUENCE [LARGE SCALE GENOMIC DNA]</scope>
    <source>
        <strain evidence="6">SPO-2</strain>
    </source>
</reference>
<accession>A0AAV7JLF4</accession>
<evidence type="ECO:0000313" key="7">
    <source>
        <dbReference type="Proteomes" id="UP001165289"/>
    </source>
</evidence>
<proteinExistence type="inferred from homology"/>
<dbReference type="PANTHER" id="PTHR45570:SF2">
    <property type="entry name" value="ACETYLCHOLINESTERASE 1-LIKE"/>
    <property type="match status" value="1"/>
</dbReference>
<dbReference type="AlphaFoldDB" id="A0AAV7JLF4"/>
<feature type="active site" description="Acyl-ester intermediate" evidence="3">
    <location>
        <position position="211"/>
    </location>
</feature>
<feature type="active site" description="Charge relay system" evidence="3">
    <location>
        <position position="336"/>
    </location>
</feature>
<evidence type="ECO:0000256" key="1">
    <source>
        <dbReference type="ARBA" id="ARBA00005964"/>
    </source>
</evidence>
<dbReference type="PRINTS" id="PR00878">
    <property type="entry name" value="CHOLNESTRASE"/>
</dbReference>
<dbReference type="PANTHER" id="PTHR45570">
    <property type="entry name" value="CARBOXYLIC ESTER HYDROLASE"/>
    <property type="match status" value="1"/>
</dbReference>
<protein>
    <submittedName>
        <fullName evidence="6">Acetylcholinesterase isoform E4-E6</fullName>
    </submittedName>
</protein>
<keyword evidence="4" id="KW-0732">Signal</keyword>
<dbReference type="Pfam" id="PF00135">
    <property type="entry name" value="COesterase"/>
    <property type="match status" value="1"/>
</dbReference>
<dbReference type="Proteomes" id="UP001165289">
    <property type="component" value="Unassembled WGS sequence"/>
</dbReference>
<dbReference type="GO" id="GO:0004104">
    <property type="term" value="F:cholinesterase activity"/>
    <property type="evidence" value="ECO:0007669"/>
    <property type="project" value="InterPro"/>
</dbReference>
<dbReference type="SUPFAM" id="SSF53474">
    <property type="entry name" value="alpha/beta-Hydrolases"/>
    <property type="match status" value="1"/>
</dbReference>
<feature type="active site" description="Charge relay system" evidence="3">
    <location>
        <position position="441"/>
    </location>
</feature>
<dbReference type="InterPro" id="IPR029058">
    <property type="entry name" value="AB_hydrolase_fold"/>
</dbReference>
<keyword evidence="7" id="KW-1185">Reference proteome</keyword>
<evidence type="ECO:0000259" key="5">
    <source>
        <dbReference type="Pfam" id="PF00135"/>
    </source>
</evidence>
<feature type="chain" id="PRO_5043585991" evidence="4">
    <location>
        <begin position="20"/>
        <end position="535"/>
    </location>
</feature>
<comment type="similarity">
    <text evidence="1">Belongs to the type-B carboxylesterase/lipase family.</text>
</comment>
<name>A0AAV7JLF4_9METZ</name>
<feature type="signal peptide" evidence="4">
    <location>
        <begin position="1"/>
        <end position="19"/>
    </location>
</feature>
<evidence type="ECO:0000313" key="6">
    <source>
        <dbReference type="EMBL" id="KAI6649632.1"/>
    </source>
</evidence>
<dbReference type="InterPro" id="IPR000997">
    <property type="entry name" value="Cholinesterase"/>
</dbReference>
<evidence type="ECO:0000256" key="4">
    <source>
        <dbReference type="SAM" id="SignalP"/>
    </source>
</evidence>
<dbReference type="InterPro" id="IPR019819">
    <property type="entry name" value="Carboxylesterase_B_CS"/>
</dbReference>
<dbReference type="Gene3D" id="3.40.50.1820">
    <property type="entry name" value="alpha/beta hydrolase"/>
    <property type="match status" value="1"/>
</dbReference>
<dbReference type="InterPro" id="IPR002018">
    <property type="entry name" value="CarbesteraseB"/>
</dbReference>
<evidence type="ECO:0000256" key="3">
    <source>
        <dbReference type="PIRSR" id="PIRSR600997-1"/>
    </source>
</evidence>
<dbReference type="PROSITE" id="PS00941">
    <property type="entry name" value="CARBOXYLESTERASE_B_2"/>
    <property type="match status" value="1"/>
</dbReference>
<dbReference type="EMBL" id="JAKMXF010000319">
    <property type="protein sequence ID" value="KAI6649632.1"/>
    <property type="molecule type" value="Genomic_DNA"/>
</dbReference>
<comment type="caution">
    <text evidence="6">The sequence shown here is derived from an EMBL/GenBank/DDBJ whole genome shotgun (WGS) entry which is preliminary data.</text>
</comment>